<evidence type="ECO:0000313" key="2">
    <source>
        <dbReference type="Proteomes" id="UP001365542"/>
    </source>
</evidence>
<reference evidence="1 2" key="1">
    <citation type="submission" date="2019-10" db="EMBL/GenBank/DDBJ databases">
        <authorList>
            <person name="Palmer J.M."/>
        </authorList>
    </citation>
    <scope>NUCLEOTIDE SEQUENCE [LARGE SCALE GENOMIC DNA]</scope>
    <source>
        <strain evidence="1 2">TWF694</strain>
    </source>
</reference>
<accession>A0AAV9XW81</accession>
<dbReference type="AlphaFoldDB" id="A0AAV9XW81"/>
<sequence>MFTHYIGNEAATRAAFDTEGYYKTGDRGRLVGDQYFLMVEPTTIDSILALESSNLRDGLVAALVRISSHNAGVNNPETINLQKIRDHLAKEMDLYKLQILLRILKDEDQIPLTDSGKAIKREMLQRYFHITDYMPQEYTTENVEYCGKQIDVAKFQAAILGGKTW</sequence>
<organism evidence="1 2">
    <name type="scientific">Orbilia ellipsospora</name>
    <dbReference type="NCBI Taxonomy" id="2528407"/>
    <lineage>
        <taxon>Eukaryota</taxon>
        <taxon>Fungi</taxon>
        <taxon>Dikarya</taxon>
        <taxon>Ascomycota</taxon>
        <taxon>Pezizomycotina</taxon>
        <taxon>Orbiliomycetes</taxon>
        <taxon>Orbiliales</taxon>
        <taxon>Orbiliaceae</taxon>
        <taxon>Orbilia</taxon>
    </lineage>
</organism>
<dbReference type="Gene3D" id="2.30.38.10">
    <property type="entry name" value="Luciferase, Domain 3"/>
    <property type="match status" value="1"/>
</dbReference>
<evidence type="ECO:0008006" key="3">
    <source>
        <dbReference type="Google" id="ProtNLM"/>
    </source>
</evidence>
<comment type="caution">
    <text evidence="1">The sequence shown here is derived from an EMBL/GenBank/DDBJ whole genome shotgun (WGS) entry which is preliminary data.</text>
</comment>
<dbReference type="EMBL" id="JAVHJO010000001">
    <property type="protein sequence ID" value="KAK6544053.1"/>
    <property type="molecule type" value="Genomic_DNA"/>
</dbReference>
<evidence type="ECO:0000313" key="1">
    <source>
        <dbReference type="EMBL" id="KAK6544053.1"/>
    </source>
</evidence>
<proteinExistence type="predicted"/>
<name>A0AAV9XW81_9PEZI</name>
<dbReference type="Proteomes" id="UP001365542">
    <property type="component" value="Unassembled WGS sequence"/>
</dbReference>
<gene>
    <name evidence="1" type="ORF">TWF694_000766</name>
</gene>
<protein>
    <recommendedName>
        <fullName evidence="3">AMP-dependent synthetase/ligase domain-containing protein</fullName>
    </recommendedName>
</protein>
<dbReference type="SUPFAM" id="SSF56801">
    <property type="entry name" value="Acetyl-CoA synthetase-like"/>
    <property type="match status" value="1"/>
</dbReference>
<keyword evidence="2" id="KW-1185">Reference proteome</keyword>